<dbReference type="PANTHER" id="PTHR11080:SF2">
    <property type="entry name" value="LD05707P"/>
    <property type="match status" value="1"/>
</dbReference>
<evidence type="ECO:0000256" key="6">
    <source>
        <dbReference type="ARBA" id="ARBA00039017"/>
    </source>
</evidence>
<dbReference type="Gene3D" id="3.40.50.850">
    <property type="entry name" value="Isochorismatase-like"/>
    <property type="match status" value="1"/>
</dbReference>
<reference evidence="9 10" key="1">
    <citation type="journal article" date="2024" name="J. Plant Pathol.">
        <title>Sequence and assembly of the genome of Seiridium unicorne, isolate CBS 538.82, causal agent of cypress canker disease.</title>
        <authorList>
            <person name="Scali E."/>
            <person name="Rocca G.D."/>
            <person name="Danti R."/>
            <person name="Garbelotto M."/>
            <person name="Barberini S."/>
            <person name="Baroncelli R."/>
            <person name="Emiliani G."/>
        </authorList>
    </citation>
    <scope>NUCLEOTIDE SEQUENCE [LARGE SCALE GENOMIC DNA]</scope>
    <source>
        <strain evidence="9 10">BM-138-508</strain>
    </source>
</reference>
<evidence type="ECO:0000259" key="8">
    <source>
        <dbReference type="Pfam" id="PF00857"/>
    </source>
</evidence>
<dbReference type="EMBL" id="JARVKF010000407">
    <property type="protein sequence ID" value="KAK9416400.1"/>
    <property type="molecule type" value="Genomic_DNA"/>
</dbReference>
<dbReference type="Pfam" id="PF00857">
    <property type="entry name" value="Isochorismatase"/>
    <property type="match status" value="1"/>
</dbReference>
<accession>A0ABR2UPU6</accession>
<keyword evidence="4" id="KW-0378">Hydrolase</keyword>
<organism evidence="9 10">
    <name type="scientific">Seiridium unicorne</name>
    <dbReference type="NCBI Taxonomy" id="138068"/>
    <lineage>
        <taxon>Eukaryota</taxon>
        <taxon>Fungi</taxon>
        <taxon>Dikarya</taxon>
        <taxon>Ascomycota</taxon>
        <taxon>Pezizomycotina</taxon>
        <taxon>Sordariomycetes</taxon>
        <taxon>Xylariomycetidae</taxon>
        <taxon>Amphisphaeriales</taxon>
        <taxon>Sporocadaceae</taxon>
        <taxon>Seiridium</taxon>
    </lineage>
</organism>
<dbReference type="PANTHER" id="PTHR11080">
    <property type="entry name" value="PYRAZINAMIDASE/NICOTINAMIDASE"/>
    <property type="match status" value="1"/>
</dbReference>
<evidence type="ECO:0000256" key="7">
    <source>
        <dbReference type="ARBA" id="ARBA00043224"/>
    </source>
</evidence>
<evidence type="ECO:0000256" key="3">
    <source>
        <dbReference type="ARBA" id="ARBA00022723"/>
    </source>
</evidence>
<evidence type="ECO:0000313" key="9">
    <source>
        <dbReference type="EMBL" id="KAK9416400.1"/>
    </source>
</evidence>
<dbReference type="InterPro" id="IPR036380">
    <property type="entry name" value="Isochorismatase-like_sf"/>
</dbReference>
<dbReference type="SUPFAM" id="SSF52499">
    <property type="entry name" value="Isochorismatase-like hydrolases"/>
    <property type="match status" value="1"/>
</dbReference>
<evidence type="ECO:0000256" key="2">
    <source>
        <dbReference type="ARBA" id="ARBA00022642"/>
    </source>
</evidence>
<gene>
    <name evidence="9" type="ORF">SUNI508_01817</name>
</gene>
<comment type="pathway">
    <text evidence="5">Cofactor biosynthesis; nicotinate biosynthesis; nicotinate from nicotinamide: step 1/1.</text>
</comment>
<keyword evidence="2" id="KW-0662">Pyridine nucleotide biosynthesis</keyword>
<feature type="domain" description="Isochorismatase-like" evidence="8">
    <location>
        <begin position="10"/>
        <end position="209"/>
    </location>
</feature>
<dbReference type="Proteomes" id="UP001408356">
    <property type="component" value="Unassembled WGS sequence"/>
</dbReference>
<name>A0ABR2UPU6_9PEZI</name>
<proteinExistence type="inferred from homology"/>
<comment type="similarity">
    <text evidence="1">Belongs to the isochorismatase family.</text>
</comment>
<evidence type="ECO:0000256" key="4">
    <source>
        <dbReference type="ARBA" id="ARBA00022801"/>
    </source>
</evidence>
<evidence type="ECO:0000256" key="5">
    <source>
        <dbReference type="ARBA" id="ARBA00037900"/>
    </source>
</evidence>
<dbReference type="InterPro" id="IPR052347">
    <property type="entry name" value="Isochorismatase_Nicotinamidase"/>
</dbReference>
<comment type="caution">
    <text evidence="9">The sequence shown here is derived from an EMBL/GenBank/DDBJ whole genome shotgun (WGS) entry which is preliminary data.</text>
</comment>
<keyword evidence="10" id="KW-1185">Reference proteome</keyword>
<dbReference type="CDD" id="cd01011">
    <property type="entry name" value="nicotinamidase"/>
    <property type="match status" value="1"/>
</dbReference>
<dbReference type="EC" id="3.5.1.19" evidence="6"/>
<protein>
    <recommendedName>
        <fullName evidence="6">nicotinamidase</fullName>
        <ecNumber evidence="6">3.5.1.19</ecNumber>
    </recommendedName>
    <alternativeName>
        <fullName evidence="7">Nicotinamide deamidase</fullName>
    </alternativeName>
</protein>
<evidence type="ECO:0000256" key="1">
    <source>
        <dbReference type="ARBA" id="ARBA00006336"/>
    </source>
</evidence>
<sequence>MTQTAEFRPALIVVDFQEDFCPPNGSLAVQDGRDITPTVNTLLALPFALKIATKDWHPQSHVSFASNHKGKQPFTDYITIVNPANPEETYKTRLWPVHCVQGTPGAELVEELDISKVDTIIEKGQDDRVEMYSPFFDPFEKPRGCDSGLARILRDKRITDVYVVGLAADYCVLNCAKDAFKEGFRTFIVEEGTRAVDPEGWPRVRRGLEEEGVRIVNMEGDEVRRLVAFPASSSSSSSS</sequence>
<evidence type="ECO:0000313" key="10">
    <source>
        <dbReference type="Proteomes" id="UP001408356"/>
    </source>
</evidence>
<dbReference type="InterPro" id="IPR000868">
    <property type="entry name" value="Isochorismatase-like_dom"/>
</dbReference>
<keyword evidence="3" id="KW-0479">Metal-binding</keyword>